<evidence type="ECO:0000256" key="5">
    <source>
        <dbReference type="ARBA" id="ARBA00022692"/>
    </source>
</evidence>
<evidence type="ECO:0000256" key="4">
    <source>
        <dbReference type="ARBA" id="ARBA00022618"/>
    </source>
</evidence>
<keyword evidence="8" id="KW-0131">Cell cycle</keyword>
<evidence type="ECO:0000256" key="8">
    <source>
        <dbReference type="ARBA" id="ARBA00023306"/>
    </source>
</evidence>
<dbReference type="PANTHER" id="PTHR35851:SF1">
    <property type="entry name" value="CELL DIVISION PROTEIN FTSQ"/>
    <property type="match status" value="1"/>
</dbReference>
<dbReference type="AlphaFoldDB" id="A0A545UK52"/>
<evidence type="ECO:0000313" key="11">
    <source>
        <dbReference type="Proteomes" id="UP000315439"/>
    </source>
</evidence>
<keyword evidence="7" id="KW-0472">Membrane</keyword>
<evidence type="ECO:0000256" key="2">
    <source>
        <dbReference type="ARBA" id="ARBA00022475"/>
    </source>
</evidence>
<dbReference type="Pfam" id="PF03799">
    <property type="entry name" value="FtsQ_DivIB_C"/>
    <property type="match status" value="1"/>
</dbReference>
<gene>
    <name evidence="10" type="ORF">FLL46_02885</name>
</gene>
<comment type="caution">
    <text evidence="10">The sequence shown here is derived from an EMBL/GenBank/DDBJ whole genome shotgun (WGS) entry which is preliminary data.</text>
</comment>
<dbReference type="Gene3D" id="3.10.20.310">
    <property type="entry name" value="membrane protein fhac"/>
    <property type="match status" value="1"/>
</dbReference>
<dbReference type="RefSeq" id="WP_142891900.1">
    <property type="nucleotide sequence ID" value="NZ_ML660160.1"/>
</dbReference>
<dbReference type="InterPro" id="IPR026579">
    <property type="entry name" value="FtsQ"/>
</dbReference>
<dbReference type="Pfam" id="PF08478">
    <property type="entry name" value="POTRA_1"/>
    <property type="match status" value="1"/>
</dbReference>
<evidence type="ECO:0000313" key="10">
    <source>
        <dbReference type="EMBL" id="TQV89836.1"/>
    </source>
</evidence>
<keyword evidence="3" id="KW-0997">Cell inner membrane</keyword>
<reference evidence="10 11" key="1">
    <citation type="submission" date="2019-07" db="EMBL/GenBank/DDBJ databases">
        <title>Draft genome for Aliikangiella sp. M105.</title>
        <authorList>
            <person name="Wang G."/>
        </authorList>
    </citation>
    <scope>NUCLEOTIDE SEQUENCE [LARGE SCALE GENOMIC DNA]</scope>
    <source>
        <strain evidence="10 11">M105</strain>
    </source>
</reference>
<feature type="domain" description="POTRA" evidence="9">
    <location>
        <begin position="58"/>
        <end position="127"/>
    </location>
</feature>
<dbReference type="PANTHER" id="PTHR35851">
    <property type="entry name" value="CELL DIVISION PROTEIN FTSQ"/>
    <property type="match status" value="1"/>
</dbReference>
<keyword evidence="6" id="KW-1133">Transmembrane helix</keyword>
<proteinExistence type="predicted"/>
<keyword evidence="2" id="KW-1003">Cell membrane</keyword>
<dbReference type="Proteomes" id="UP000315439">
    <property type="component" value="Unassembled WGS sequence"/>
</dbReference>
<evidence type="ECO:0000256" key="1">
    <source>
        <dbReference type="ARBA" id="ARBA00004370"/>
    </source>
</evidence>
<evidence type="ECO:0000256" key="6">
    <source>
        <dbReference type="ARBA" id="ARBA00022989"/>
    </source>
</evidence>
<dbReference type="GO" id="GO:0090529">
    <property type="term" value="P:cell septum assembly"/>
    <property type="evidence" value="ECO:0007669"/>
    <property type="project" value="InterPro"/>
</dbReference>
<dbReference type="Gene3D" id="3.40.50.11690">
    <property type="entry name" value="Cell division protein FtsQ/DivIB"/>
    <property type="match status" value="1"/>
</dbReference>
<protein>
    <submittedName>
        <fullName evidence="10">FtsQ-type POTRA domain-containing protein</fullName>
    </submittedName>
</protein>
<keyword evidence="5" id="KW-0812">Transmembrane</keyword>
<dbReference type="InterPro" id="IPR013685">
    <property type="entry name" value="POTRA_FtsQ_type"/>
</dbReference>
<sequence length="267" mass="31442">MTKKKMAIKNKSKIKQFRFNFDGVQKAKSVGRILFAAASVVCIVFLGNKIVGVYEGVWPVREVVLENEPRYFQKNALIEFVRQQPVQGMLAIDLSEIQRQAKRLDWIKNIEVRKVWPDKLIFTVEEHQPVAMFDNQVLTQQGGMIKNDTRSSWSVELPQISLQHKDEEQAEKANDEKFYMAVWREYKQVKRQFELLNLETDLLQVDQLKNWQLSFTNGLQINLGRKEREERVARLLQVYGEIKDKQKIKKIDLRYLNGLAIEWKTET</sequence>
<name>A0A545UK52_9GAMM</name>
<accession>A0A545UK52</accession>
<comment type="subcellular location">
    <subcellularLocation>
        <location evidence="1">Membrane</location>
    </subcellularLocation>
</comment>
<dbReference type="OrthoDB" id="9790370at2"/>
<evidence type="ECO:0000259" key="9">
    <source>
        <dbReference type="PROSITE" id="PS51779"/>
    </source>
</evidence>
<dbReference type="InterPro" id="IPR045335">
    <property type="entry name" value="FtsQ_C_sf"/>
</dbReference>
<evidence type="ECO:0000256" key="7">
    <source>
        <dbReference type="ARBA" id="ARBA00023136"/>
    </source>
</evidence>
<keyword evidence="4" id="KW-0132">Cell division</keyword>
<dbReference type="InterPro" id="IPR034746">
    <property type="entry name" value="POTRA"/>
</dbReference>
<dbReference type="PROSITE" id="PS51779">
    <property type="entry name" value="POTRA"/>
    <property type="match status" value="1"/>
</dbReference>
<dbReference type="InterPro" id="IPR005548">
    <property type="entry name" value="Cell_div_FtsQ/DivIB_C"/>
</dbReference>
<evidence type="ECO:0000256" key="3">
    <source>
        <dbReference type="ARBA" id="ARBA00022519"/>
    </source>
</evidence>
<organism evidence="10 11">
    <name type="scientific">Aliikangiella coralliicola</name>
    <dbReference type="NCBI Taxonomy" id="2592383"/>
    <lineage>
        <taxon>Bacteria</taxon>
        <taxon>Pseudomonadati</taxon>
        <taxon>Pseudomonadota</taxon>
        <taxon>Gammaproteobacteria</taxon>
        <taxon>Oceanospirillales</taxon>
        <taxon>Pleioneaceae</taxon>
        <taxon>Aliikangiella</taxon>
    </lineage>
</organism>
<dbReference type="EMBL" id="VIKS01000001">
    <property type="protein sequence ID" value="TQV89836.1"/>
    <property type="molecule type" value="Genomic_DNA"/>
</dbReference>
<keyword evidence="11" id="KW-1185">Reference proteome</keyword>
<dbReference type="GO" id="GO:0016020">
    <property type="term" value="C:membrane"/>
    <property type="evidence" value="ECO:0007669"/>
    <property type="project" value="UniProtKB-SubCell"/>
</dbReference>